<comment type="caution">
    <text evidence="1">The sequence shown here is derived from an EMBL/GenBank/DDBJ whole genome shotgun (WGS) entry which is preliminary data.</text>
</comment>
<protein>
    <submittedName>
        <fullName evidence="1">Uncharacterized protein</fullName>
    </submittedName>
</protein>
<dbReference type="AlphaFoldDB" id="A0AAV3NZI0"/>
<dbReference type="Proteomes" id="UP001454036">
    <property type="component" value="Unassembled WGS sequence"/>
</dbReference>
<gene>
    <name evidence="1" type="ORF">LIER_36017</name>
</gene>
<organism evidence="1 2">
    <name type="scientific">Lithospermum erythrorhizon</name>
    <name type="common">Purple gromwell</name>
    <name type="synonym">Lithospermum officinale var. erythrorhizon</name>
    <dbReference type="NCBI Taxonomy" id="34254"/>
    <lineage>
        <taxon>Eukaryota</taxon>
        <taxon>Viridiplantae</taxon>
        <taxon>Streptophyta</taxon>
        <taxon>Embryophyta</taxon>
        <taxon>Tracheophyta</taxon>
        <taxon>Spermatophyta</taxon>
        <taxon>Magnoliopsida</taxon>
        <taxon>eudicotyledons</taxon>
        <taxon>Gunneridae</taxon>
        <taxon>Pentapetalae</taxon>
        <taxon>asterids</taxon>
        <taxon>lamiids</taxon>
        <taxon>Boraginales</taxon>
        <taxon>Boraginaceae</taxon>
        <taxon>Boraginoideae</taxon>
        <taxon>Lithospermeae</taxon>
        <taxon>Lithospermum</taxon>
    </lineage>
</organism>
<proteinExistence type="predicted"/>
<dbReference type="EMBL" id="BAABME010016181">
    <property type="protein sequence ID" value="GAA0144832.1"/>
    <property type="molecule type" value="Genomic_DNA"/>
</dbReference>
<evidence type="ECO:0000313" key="2">
    <source>
        <dbReference type="Proteomes" id="UP001454036"/>
    </source>
</evidence>
<reference evidence="1 2" key="1">
    <citation type="submission" date="2024-01" db="EMBL/GenBank/DDBJ databases">
        <title>The complete chloroplast genome sequence of Lithospermum erythrorhizon: insights into the phylogenetic relationship among Boraginaceae species and the maternal lineages of purple gromwells.</title>
        <authorList>
            <person name="Okada T."/>
            <person name="Watanabe K."/>
        </authorList>
    </citation>
    <scope>NUCLEOTIDE SEQUENCE [LARGE SCALE GENOMIC DNA]</scope>
</reference>
<keyword evidence="2" id="KW-1185">Reference proteome</keyword>
<name>A0AAV3NZI0_LITER</name>
<accession>A0AAV3NZI0</accession>
<sequence length="139" mass="15724">MAGNMMMIPDVKQGVKNWTIKVTITEEMLALVGLQRAIRYKGYMLTDDQASLETLSPYMVKTPIASQNAKDYSLHWVLHRDMLVRPLRGKEPNLRYFLDGVIPIVMIGETLPDPNDTIDIMGILIKADDVRSVTTKFGE</sequence>
<evidence type="ECO:0000313" key="1">
    <source>
        <dbReference type="EMBL" id="GAA0144832.1"/>
    </source>
</evidence>